<dbReference type="PROSITE" id="PS50404">
    <property type="entry name" value="GST_NTER"/>
    <property type="match status" value="1"/>
</dbReference>
<dbReference type="STRING" id="1353528.DT23_15375"/>
<dbReference type="InterPro" id="IPR040079">
    <property type="entry name" value="Glutathione_S-Trfase"/>
</dbReference>
<feature type="domain" description="GST N-terminal" evidence="1">
    <location>
        <begin position="1"/>
        <end position="91"/>
    </location>
</feature>
<dbReference type="Pfam" id="PF13409">
    <property type="entry name" value="GST_N_2"/>
    <property type="match status" value="1"/>
</dbReference>
<dbReference type="Gene3D" id="3.40.30.10">
    <property type="entry name" value="Glutaredoxin"/>
    <property type="match status" value="1"/>
</dbReference>
<dbReference type="PROSITE" id="PS50405">
    <property type="entry name" value="GST_CTER"/>
    <property type="match status" value="1"/>
</dbReference>
<dbReference type="Gene3D" id="1.20.1050.10">
    <property type="match status" value="1"/>
</dbReference>
<keyword evidence="4" id="KW-1185">Reference proteome</keyword>
<evidence type="ECO:0000313" key="3">
    <source>
        <dbReference type="EMBL" id="KEO59916.1"/>
    </source>
</evidence>
<dbReference type="CDD" id="cd03046">
    <property type="entry name" value="GST_N_GTT1_like"/>
    <property type="match status" value="1"/>
</dbReference>
<proteinExistence type="predicted"/>
<dbReference type="InterPro" id="IPR004045">
    <property type="entry name" value="Glutathione_S-Trfase_N"/>
</dbReference>
<dbReference type="OrthoDB" id="9810080at2"/>
<name>A0A074JQK1_9RHOB</name>
<evidence type="ECO:0000313" key="4">
    <source>
        <dbReference type="Proteomes" id="UP000027471"/>
    </source>
</evidence>
<dbReference type="SFLD" id="SFLDS00019">
    <property type="entry name" value="Glutathione_Transferase_(cytos"/>
    <property type="match status" value="1"/>
</dbReference>
<dbReference type="PANTHER" id="PTHR44051:SF8">
    <property type="entry name" value="GLUTATHIONE S-TRANSFERASE GSTA"/>
    <property type="match status" value="1"/>
</dbReference>
<sequence length="219" mass="24760">MLTVYGNYHSRASRTLWLLEETKLPFKLTRVVQANRFKDPLAPDAPLNTRSPEFRRLSPMGAIPVLEDEGLILSESLAINLHLARKVGGPLAPANERELALMEQWALFSATWIEADSLALSFVYRRKEQDTEEGRSEIARLTAKLVRPLAALEAHLEDHSHMVGGRFTVADINTAEILRYGTDHADFLSPYPRLAQWLKLCHGRAGFRAMWSKFQAEPV</sequence>
<dbReference type="Proteomes" id="UP000027471">
    <property type="component" value="Unassembled WGS sequence"/>
</dbReference>
<reference evidence="3 4" key="1">
    <citation type="journal article" date="2015" name="Antonie Van Leeuwenhoek">
        <title>Thioclava indica sp. nov., isolated from surface seawater of the Indian Ocean.</title>
        <authorList>
            <person name="Liu Y."/>
            <person name="Lai Q."/>
            <person name="Du J."/>
            <person name="Xu H."/>
            <person name="Jiang L."/>
            <person name="Shao Z."/>
        </authorList>
    </citation>
    <scope>NUCLEOTIDE SEQUENCE [LARGE SCALE GENOMIC DNA]</scope>
    <source>
        <strain evidence="3 4">DT23-4</strain>
    </source>
</reference>
<dbReference type="InterPro" id="IPR010987">
    <property type="entry name" value="Glutathione-S-Trfase_C-like"/>
</dbReference>
<feature type="domain" description="GST C-terminal" evidence="2">
    <location>
        <begin position="95"/>
        <end position="219"/>
    </location>
</feature>
<accession>A0A074JQK1</accession>
<dbReference type="SUPFAM" id="SSF47616">
    <property type="entry name" value="GST C-terminal domain-like"/>
    <property type="match status" value="1"/>
</dbReference>
<comment type="caution">
    <text evidence="3">The sequence shown here is derived from an EMBL/GenBank/DDBJ whole genome shotgun (WGS) entry which is preliminary data.</text>
</comment>
<dbReference type="eggNOG" id="COG0625">
    <property type="taxonomic scope" value="Bacteria"/>
</dbReference>
<dbReference type="SFLD" id="SFLDG00358">
    <property type="entry name" value="Main_(cytGST)"/>
    <property type="match status" value="1"/>
</dbReference>
<gene>
    <name evidence="3" type="ORF">DT23_15375</name>
</gene>
<dbReference type="InterPro" id="IPR004046">
    <property type="entry name" value="GST_C"/>
</dbReference>
<dbReference type="EMBL" id="AUNB01000027">
    <property type="protein sequence ID" value="KEO59916.1"/>
    <property type="molecule type" value="Genomic_DNA"/>
</dbReference>
<dbReference type="RefSeq" id="WP_038130732.1">
    <property type="nucleotide sequence ID" value="NZ_AUNB01000027.1"/>
</dbReference>
<dbReference type="InterPro" id="IPR036249">
    <property type="entry name" value="Thioredoxin-like_sf"/>
</dbReference>
<dbReference type="SUPFAM" id="SSF52833">
    <property type="entry name" value="Thioredoxin-like"/>
    <property type="match status" value="1"/>
</dbReference>
<dbReference type="Pfam" id="PF00043">
    <property type="entry name" value="GST_C"/>
    <property type="match status" value="1"/>
</dbReference>
<evidence type="ECO:0000259" key="2">
    <source>
        <dbReference type="PROSITE" id="PS50405"/>
    </source>
</evidence>
<organism evidence="3 4">
    <name type="scientific">Thioclava indica</name>
    <dbReference type="NCBI Taxonomy" id="1353528"/>
    <lineage>
        <taxon>Bacteria</taxon>
        <taxon>Pseudomonadati</taxon>
        <taxon>Pseudomonadota</taxon>
        <taxon>Alphaproteobacteria</taxon>
        <taxon>Rhodobacterales</taxon>
        <taxon>Paracoccaceae</taxon>
        <taxon>Thioclava</taxon>
    </lineage>
</organism>
<dbReference type="InterPro" id="IPR036282">
    <property type="entry name" value="Glutathione-S-Trfase_C_sf"/>
</dbReference>
<evidence type="ECO:0008006" key="5">
    <source>
        <dbReference type="Google" id="ProtNLM"/>
    </source>
</evidence>
<dbReference type="AlphaFoldDB" id="A0A074JQK1"/>
<evidence type="ECO:0000259" key="1">
    <source>
        <dbReference type="PROSITE" id="PS50404"/>
    </source>
</evidence>
<dbReference type="PANTHER" id="PTHR44051">
    <property type="entry name" value="GLUTATHIONE S-TRANSFERASE-RELATED"/>
    <property type="match status" value="1"/>
</dbReference>
<protein>
    <recommendedName>
        <fullName evidence="5">Glutathione S-transferase</fullName>
    </recommendedName>
</protein>